<dbReference type="PANTHER" id="PTHR43601">
    <property type="entry name" value="THIOREDOXIN, MITOCHONDRIAL"/>
    <property type="match status" value="1"/>
</dbReference>
<dbReference type="SUPFAM" id="SSF52833">
    <property type="entry name" value="Thioredoxin-like"/>
    <property type="match status" value="1"/>
</dbReference>
<accession>A0A1F6T9Q2</accession>
<dbReference type="InterPro" id="IPR013766">
    <property type="entry name" value="Thioredoxin_domain"/>
</dbReference>
<evidence type="ECO:0000313" key="3">
    <source>
        <dbReference type="Proteomes" id="UP000177925"/>
    </source>
</evidence>
<dbReference type="Proteomes" id="UP000177925">
    <property type="component" value="Unassembled WGS sequence"/>
</dbReference>
<feature type="domain" description="Thioredoxin" evidence="1">
    <location>
        <begin position="1"/>
        <end position="96"/>
    </location>
</feature>
<dbReference type="STRING" id="1817758.A2150_07505"/>
<organism evidence="2 3">
    <name type="scientific">Candidatus Muproteobacteria bacterium RBG_16_64_11</name>
    <dbReference type="NCBI Taxonomy" id="1817758"/>
    <lineage>
        <taxon>Bacteria</taxon>
        <taxon>Pseudomonadati</taxon>
        <taxon>Pseudomonadota</taxon>
        <taxon>Candidatus Muproteobacteria</taxon>
    </lineage>
</organism>
<dbReference type="GO" id="GO:0045454">
    <property type="term" value="P:cell redox homeostasis"/>
    <property type="evidence" value="ECO:0007669"/>
    <property type="project" value="TreeGrafter"/>
</dbReference>
<dbReference type="Pfam" id="PF00085">
    <property type="entry name" value="Thioredoxin"/>
    <property type="match status" value="1"/>
</dbReference>
<dbReference type="EMBL" id="MFSS01000114">
    <property type="protein sequence ID" value="OGI41853.1"/>
    <property type="molecule type" value="Genomic_DNA"/>
</dbReference>
<dbReference type="Gene3D" id="3.40.30.10">
    <property type="entry name" value="Glutaredoxin"/>
    <property type="match status" value="1"/>
</dbReference>
<dbReference type="PROSITE" id="PS51352">
    <property type="entry name" value="THIOREDOXIN_2"/>
    <property type="match status" value="1"/>
</dbReference>
<reference evidence="2 3" key="1">
    <citation type="journal article" date="2016" name="Nat. Commun.">
        <title>Thousands of microbial genomes shed light on interconnected biogeochemical processes in an aquifer system.</title>
        <authorList>
            <person name="Anantharaman K."/>
            <person name="Brown C.T."/>
            <person name="Hug L.A."/>
            <person name="Sharon I."/>
            <person name="Castelle C.J."/>
            <person name="Probst A.J."/>
            <person name="Thomas B.C."/>
            <person name="Singh A."/>
            <person name="Wilkins M.J."/>
            <person name="Karaoz U."/>
            <person name="Brodie E.L."/>
            <person name="Williams K.H."/>
            <person name="Hubbard S.S."/>
            <person name="Banfield J.F."/>
        </authorList>
    </citation>
    <scope>NUCLEOTIDE SEQUENCE [LARGE SCALE GENOMIC DNA]</scope>
</reference>
<dbReference type="CDD" id="cd02947">
    <property type="entry name" value="TRX_family"/>
    <property type="match status" value="1"/>
</dbReference>
<protein>
    <recommendedName>
        <fullName evidence="1">Thioredoxin domain-containing protein</fullName>
    </recommendedName>
</protein>
<name>A0A1F6T9Q2_9PROT</name>
<comment type="caution">
    <text evidence="2">The sequence shown here is derived from an EMBL/GenBank/DDBJ whole genome shotgun (WGS) entry which is preliminary data.</text>
</comment>
<dbReference type="InterPro" id="IPR036249">
    <property type="entry name" value="Thioredoxin-like_sf"/>
</dbReference>
<evidence type="ECO:0000259" key="1">
    <source>
        <dbReference type="PROSITE" id="PS51352"/>
    </source>
</evidence>
<dbReference type="PANTHER" id="PTHR43601:SF3">
    <property type="entry name" value="THIOREDOXIN, MITOCHONDRIAL"/>
    <property type="match status" value="1"/>
</dbReference>
<sequence length="96" mass="10405">MPELDALLTDAQRSQRRLLVYFWSPTCGMCRSMTPVIDRLAAERGDVLQVNAAESAALAKHFGVMATPSLAVVEQGIVKKLVVGARSQPQIRALLA</sequence>
<evidence type="ECO:0000313" key="2">
    <source>
        <dbReference type="EMBL" id="OGI41853.1"/>
    </source>
</evidence>
<gene>
    <name evidence="2" type="ORF">A2150_07505</name>
</gene>
<proteinExistence type="predicted"/>
<dbReference type="AlphaFoldDB" id="A0A1F6T9Q2"/>